<reference evidence="9" key="2">
    <citation type="journal article" date="2021" name="PLoS ONE">
        <title>Metagenomic analysis of fecal and tissue samples from 18 endemic bat species in Switzerland revealed a diverse virus composition including potentially zoonotic viruses.</title>
        <authorList>
            <person name="Hardmeier I."/>
            <person name="Aeberhard N."/>
            <person name="Qi W."/>
            <person name="Schoenbaechler K."/>
            <person name="Kraettli H."/>
            <person name="Hatt J.M."/>
            <person name="Fraefel C."/>
            <person name="Kubacki J."/>
        </authorList>
    </citation>
    <scope>NUCLEOTIDE SEQUENCE</scope>
    <source>
        <strain evidence="9">PNV1/Switzerland/2019/1</strain>
    </source>
</reference>
<dbReference type="Pfam" id="PF04528">
    <property type="entry name" value="Adeno_E4_34"/>
    <property type="match status" value="1"/>
</dbReference>
<organism evidence="9">
    <name type="scientific">Bat mastadenovirus</name>
    <dbReference type="NCBI Taxonomy" id="740971"/>
    <lineage>
        <taxon>Viruses</taxon>
        <taxon>Varidnaviria</taxon>
        <taxon>Bamfordvirae</taxon>
        <taxon>Preplasmiviricota</taxon>
        <taxon>Polisuviricotina</taxon>
        <taxon>Pharingeaviricetes</taxon>
        <taxon>Rowavirales</taxon>
        <taxon>Adenoviridae</taxon>
        <taxon>Mastadenovirus</taxon>
        <taxon>Mastadenovirus asiensse</taxon>
    </lineage>
</organism>
<evidence type="ECO:0000256" key="3">
    <source>
        <dbReference type="ARBA" id="ARBA00006872"/>
    </source>
</evidence>
<comment type="subunit">
    <text evidence="8">Interacts with E1B-55k.</text>
</comment>
<evidence type="ECO:0000256" key="6">
    <source>
        <dbReference type="ARBA" id="ARBA00023200"/>
    </source>
</evidence>
<name>A0A894JDH2_9ADEN</name>
<proteinExistence type="inferred from homology"/>
<dbReference type="EMBL" id="MT815927">
    <property type="protein sequence ID" value="QRV11598.1"/>
    <property type="molecule type" value="Genomic_DNA"/>
</dbReference>
<evidence type="ECO:0000256" key="1">
    <source>
        <dbReference type="ARBA" id="ARBA00004147"/>
    </source>
</evidence>
<comment type="function">
    <text evidence="7">Plays a major role to prevent cellular inhibition of viral genome replication by nuclear bodies. Assembles an SCF-like E3 ubiquitin ligase complex based on the cellular proteins ELOB, ELOC, CUL5 and RBX1, in cooperation with viral E1B-55K. This viral RING-type ligase ubiquitinates cellular substrates prior to proteasomal degradation: p53/TP53, LIG4, MRE11-RAD50-NBS1 (MRN) complex, ITGA3, DAXX and BLM.</text>
</comment>
<keyword evidence="5" id="KW-1048">Host nucleus</keyword>
<dbReference type="InterPro" id="IPR007615">
    <property type="entry name" value="Adenovirus_E4_30/34"/>
</dbReference>
<evidence type="ECO:0000256" key="4">
    <source>
        <dbReference type="ARBA" id="ARBA00022518"/>
    </source>
</evidence>
<sequence>MQCVPAGGDSPSHATVVVRAPNYWNCFAFCYEVPILWNEILNTHDKILLGNFVCCGGLELILTRHCCVSEPQCWRLHCHCSDSRQLQCLAGREVLRQLVLKILAGGVINRYHLWIRESINAGHPEEIVYVGSIIFDGIHYLYFTLTFNISLIQWAIEEIAKHLNPDMGFIVRGKFNFWMVLKCRSCSVHNVTALKCCALRARKFVAKLLNALKSTVYLYVHWSTSKHEERRQKALRQAMLYNRCRHMSDLALVNLSAFLHF</sequence>
<keyword evidence="4" id="KW-0244">Early protein</keyword>
<evidence type="ECO:0000256" key="2">
    <source>
        <dbReference type="ARBA" id="ARBA00004192"/>
    </source>
</evidence>
<evidence type="ECO:0000256" key="5">
    <source>
        <dbReference type="ARBA" id="ARBA00022562"/>
    </source>
</evidence>
<dbReference type="GO" id="GO:0030430">
    <property type="term" value="C:host cell cytoplasm"/>
    <property type="evidence" value="ECO:0007669"/>
    <property type="project" value="UniProtKB-SubCell"/>
</dbReference>
<reference evidence="9" key="1">
    <citation type="submission" date="2020-07" db="EMBL/GenBank/DDBJ databases">
        <authorList>
            <person name="Hardmeier I.S."/>
            <person name="Aeberhard N."/>
            <person name="Qi W."/>
            <person name="Kraettli H."/>
            <person name="Fraefel C."/>
            <person name="Kubacki J."/>
        </authorList>
    </citation>
    <scope>NUCLEOTIDE SEQUENCE</scope>
    <source>
        <strain evidence="9">PNV1/Switzerland/2019/1</strain>
    </source>
</reference>
<evidence type="ECO:0000256" key="7">
    <source>
        <dbReference type="ARBA" id="ARBA00044723"/>
    </source>
</evidence>
<protein>
    <submittedName>
        <fullName evidence="9">34K</fullName>
    </submittedName>
</protein>
<dbReference type="GO" id="GO:0042025">
    <property type="term" value="C:host cell nucleus"/>
    <property type="evidence" value="ECO:0007669"/>
    <property type="project" value="UniProtKB-SubCell"/>
</dbReference>
<evidence type="ECO:0000313" key="9">
    <source>
        <dbReference type="EMBL" id="QRV11598.1"/>
    </source>
</evidence>
<accession>A0A894JDH2</accession>
<evidence type="ECO:0000256" key="8">
    <source>
        <dbReference type="ARBA" id="ARBA00044760"/>
    </source>
</evidence>
<comment type="similarity">
    <text evidence="3">Belongs to the adenoviridae E4 30 to 34 kDa protein family.</text>
</comment>
<comment type="subcellular location">
    <subcellularLocation>
        <location evidence="2">Host cytoplasm</location>
    </subcellularLocation>
    <subcellularLocation>
        <location evidence="1">Host nucleus</location>
    </subcellularLocation>
</comment>
<keyword evidence="6" id="KW-1035">Host cytoplasm</keyword>